<sequence length="30" mass="3564">MSKTKTEFNKTGRIQQRKLMAKHKIENFGI</sequence>
<dbReference type="Proteomes" id="UP000075884">
    <property type="component" value="Unassembled WGS sequence"/>
</dbReference>
<name>A0A182NWT0_9DIPT</name>
<keyword evidence="2" id="KW-1185">Reference proteome</keyword>
<dbReference type="VEuPathDB" id="VectorBase:ADIR014340"/>
<reference evidence="2" key="1">
    <citation type="submission" date="2013-03" db="EMBL/GenBank/DDBJ databases">
        <title>The Genome Sequence of Anopheles dirus WRAIR2.</title>
        <authorList>
            <consortium name="The Broad Institute Genomics Platform"/>
            <person name="Neafsey D.E."/>
            <person name="Walton C."/>
            <person name="Walker B."/>
            <person name="Young S.K."/>
            <person name="Zeng Q."/>
            <person name="Gargeya S."/>
            <person name="Fitzgerald M."/>
            <person name="Haas B."/>
            <person name="Abouelleil A."/>
            <person name="Allen A.W."/>
            <person name="Alvarado L."/>
            <person name="Arachchi H.M."/>
            <person name="Berlin A.M."/>
            <person name="Chapman S.B."/>
            <person name="Gainer-Dewar J."/>
            <person name="Goldberg J."/>
            <person name="Griggs A."/>
            <person name="Gujja S."/>
            <person name="Hansen M."/>
            <person name="Howarth C."/>
            <person name="Imamovic A."/>
            <person name="Ireland A."/>
            <person name="Larimer J."/>
            <person name="McCowan C."/>
            <person name="Murphy C."/>
            <person name="Pearson M."/>
            <person name="Poon T.W."/>
            <person name="Priest M."/>
            <person name="Roberts A."/>
            <person name="Saif S."/>
            <person name="Shea T."/>
            <person name="Sisk P."/>
            <person name="Sykes S."/>
            <person name="Wortman J."/>
            <person name="Nusbaum C."/>
            <person name="Birren B."/>
        </authorList>
    </citation>
    <scope>NUCLEOTIDE SEQUENCE [LARGE SCALE GENOMIC DNA]</scope>
    <source>
        <strain evidence="2">WRAIR2</strain>
    </source>
</reference>
<reference evidence="1" key="2">
    <citation type="submission" date="2020-05" db="UniProtKB">
        <authorList>
            <consortium name="EnsemblMetazoa"/>
        </authorList>
    </citation>
    <scope>IDENTIFICATION</scope>
    <source>
        <strain evidence="1">WRAIR2</strain>
    </source>
</reference>
<dbReference type="AlphaFoldDB" id="A0A182NWT0"/>
<proteinExistence type="predicted"/>
<evidence type="ECO:0000313" key="2">
    <source>
        <dbReference type="Proteomes" id="UP000075884"/>
    </source>
</evidence>
<accession>A0A182NWT0</accession>
<dbReference type="EnsemblMetazoa" id="ADIR014340-RA">
    <property type="protein sequence ID" value="ADIR014340-PA"/>
    <property type="gene ID" value="ADIR014340"/>
</dbReference>
<organism evidence="1 2">
    <name type="scientific">Anopheles dirus</name>
    <dbReference type="NCBI Taxonomy" id="7168"/>
    <lineage>
        <taxon>Eukaryota</taxon>
        <taxon>Metazoa</taxon>
        <taxon>Ecdysozoa</taxon>
        <taxon>Arthropoda</taxon>
        <taxon>Hexapoda</taxon>
        <taxon>Insecta</taxon>
        <taxon>Pterygota</taxon>
        <taxon>Neoptera</taxon>
        <taxon>Endopterygota</taxon>
        <taxon>Diptera</taxon>
        <taxon>Nematocera</taxon>
        <taxon>Culicoidea</taxon>
        <taxon>Culicidae</taxon>
        <taxon>Anophelinae</taxon>
        <taxon>Anopheles</taxon>
    </lineage>
</organism>
<evidence type="ECO:0000313" key="1">
    <source>
        <dbReference type="EnsemblMetazoa" id="ADIR014340-PA"/>
    </source>
</evidence>
<protein>
    <submittedName>
        <fullName evidence="1">Uncharacterized protein</fullName>
    </submittedName>
</protein>